<evidence type="ECO:0000313" key="10">
    <source>
        <dbReference type="Proteomes" id="UP000001070"/>
    </source>
</evidence>
<protein>
    <recommendedName>
        <fullName evidence="8">Gustatory receptor</fullName>
    </recommendedName>
</protein>
<evidence type="ECO:0000256" key="2">
    <source>
        <dbReference type="ARBA" id="ARBA00022475"/>
    </source>
</evidence>
<feature type="transmembrane region" description="Helical" evidence="8">
    <location>
        <begin position="395"/>
        <end position="415"/>
    </location>
</feature>
<dbReference type="OMA" id="QRWDKSV"/>
<reference evidence="9 10" key="1">
    <citation type="journal article" date="2007" name="Nature">
        <title>Evolution of genes and genomes on the Drosophila phylogeny.</title>
        <authorList>
            <consortium name="Drosophila 12 Genomes Consortium"/>
            <person name="Clark A.G."/>
            <person name="Eisen M.B."/>
            <person name="Smith D.R."/>
            <person name="Bergman C.M."/>
            <person name="Oliver B."/>
            <person name="Markow T.A."/>
            <person name="Kaufman T.C."/>
            <person name="Kellis M."/>
            <person name="Gelbart W."/>
            <person name="Iyer V.N."/>
            <person name="Pollard D.A."/>
            <person name="Sackton T.B."/>
            <person name="Larracuente A.M."/>
            <person name="Singh N.D."/>
            <person name="Abad J.P."/>
            <person name="Abt D.N."/>
            <person name="Adryan B."/>
            <person name="Aguade M."/>
            <person name="Akashi H."/>
            <person name="Anderson W.W."/>
            <person name="Aquadro C.F."/>
            <person name="Ardell D.H."/>
            <person name="Arguello R."/>
            <person name="Artieri C.G."/>
            <person name="Barbash D.A."/>
            <person name="Barker D."/>
            <person name="Barsanti P."/>
            <person name="Batterham P."/>
            <person name="Batzoglou S."/>
            <person name="Begun D."/>
            <person name="Bhutkar A."/>
            <person name="Blanco E."/>
            <person name="Bosak S.A."/>
            <person name="Bradley R.K."/>
            <person name="Brand A.D."/>
            <person name="Brent M.R."/>
            <person name="Brooks A.N."/>
            <person name="Brown R.H."/>
            <person name="Butlin R.K."/>
            <person name="Caggese C."/>
            <person name="Calvi B.R."/>
            <person name="Bernardo de Carvalho A."/>
            <person name="Caspi A."/>
            <person name="Castrezana S."/>
            <person name="Celniker S.E."/>
            <person name="Chang J.L."/>
            <person name="Chapple C."/>
            <person name="Chatterji S."/>
            <person name="Chinwalla A."/>
            <person name="Civetta A."/>
            <person name="Clifton S.W."/>
            <person name="Comeron J.M."/>
            <person name="Costello J.C."/>
            <person name="Coyne J.A."/>
            <person name="Daub J."/>
            <person name="David R.G."/>
            <person name="Delcher A.L."/>
            <person name="Delehaunty K."/>
            <person name="Do C.B."/>
            <person name="Ebling H."/>
            <person name="Edwards K."/>
            <person name="Eickbush T."/>
            <person name="Evans J.D."/>
            <person name="Filipski A."/>
            <person name="Findeiss S."/>
            <person name="Freyhult E."/>
            <person name="Fulton L."/>
            <person name="Fulton R."/>
            <person name="Garcia A.C."/>
            <person name="Gardiner A."/>
            <person name="Garfield D.A."/>
            <person name="Garvin B.E."/>
            <person name="Gibson G."/>
            <person name="Gilbert D."/>
            <person name="Gnerre S."/>
            <person name="Godfrey J."/>
            <person name="Good R."/>
            <person name="Gotea V."/>
            <person name="Gravely B."/>
            <person name="Greenberg A.J."/>
            <person name="Griffiths-Jones S."/>
            <person name="Gross S."/>
            <person name="Guigo R."/>
            <person name="Gustafson E.A."/>
            <person name="Haerty W."/>
            <person name="Hahn M.W."/>
            <person name="Halligan D.L."/>
            <person name="Halpern A.L."/>
            <person name="Halter G.M."/>
            <person name="Han M.V."/>
            <person name="Heger A."/>
            <person name="Hillier L."/>
            <person name="Hinrichs A.S."/>
            <person name="Holmes I."/>
            <person name="Hoskins R.A."/>
            <person name="Hubisz M.J."/>
            <person name="Hultmark D."/>
            <person name="Huntley M.A."/>
            <person name="Jaffe D.B."/>
            <person name="Jagadeeshan S."/>
            <person name="Jeck W.R."/>
            <person name="Johnson J."/>
            <person name="Jones C.D."/>
            <person name="Jordan W.C."/>
            <person name="Karpen G.H."/>
            <person name="Kataoka E."/>
            <person name="Keightley P.D."/>
            <person name="Kheradpour P."/>
            <person name="Kirkness E.F."/>
            <person name="Koerich L.B."/>
            <person name="Kristiansen K."/>
            <person name="Kudrna D."/>
            <person name="Kulathinal R.J."/>
            <person name="Kumar S."/>
            <person name="Kwok R."/>
            <person name="Lander E."/>
            <person name="Langley C.H."/>
            <person name="Lapoint R."/>
            <person name="Lazzaro B.P."/>
            <person name="Lee S.J."/>
            <person name="Levesque L."/>
            <person name="Li R."/>
            <person name="Lin C.F."/>
            <person name="Lin M.F."/>
            <person name="Lindblad-Toh K."/>
            <person name="Llopart A."/>
            <person name="Long M."/>
            <person name="Low L."/>
            <person name="Lozovsky E."/>
            <person name="Lu J."/>
            <person name="Luo M."/>
            <person name="Machado C.A."/>
            <person name="Makalowski W."/>
            <person name="Marzo M."/>
            <person name="Matsuda M."/>
            <person name="Matzkin L."/>
            <person name="McAllister B."/>
            <person name="McBride C.S."/>
            <person name="McKernan B."/>
            <person name="McKernan K."/>
            <person name="Mendez-Lago M."/>
            <person name="Minx P."/>
            <person name="Mollenhauer M.U."/>
            <person name="Montooth K."/>
            <person name="Mount S.M."/>
            <person name="Mu X."/>
            <person name="Myers E."/>
            <person name="Negre B."/>
            <person name="Newfeld S."/>
            <person name="Nielsen R."/>
            <person name="Noor M.A."/>
            <person name="O'Grady P."/>
            <person name="Pachter L."/>
            <person name="Papaceit M."/>
            <person name="Parisi M.J."/>
            <person name="Parisi M."/>
            <person name="Parts L."/>
            <person name="Pedersen J.S."/>
            <person name="Pesole G."/>
            <person name="Phillippy A.M."/>
            <person name="Ponting C.P."/>
            <person name="Pop M."/>
            <person name="Porcelli D."/>
            <person name="Powell J.R."/>
            <person name="Prohaska S."/>
            <person name="Pruitt K."/>
            <person name="Puig M."/>
            <person name="Quesneville H."/>
            <person name="Ram K.R."/>
            <person name="Rand D."/>
            <person name="Rasmussen M.D."/>
            <person name="Reed L.K."/>
            <person name="Reenan R."/>
            <person name="Reily A."/>
            <person name="Remington K.A."/>
            <person name="Rieger T.T."/>
            <person name="Ritchie M.G."/>
            <person name="Robin C."/>
            <person name="Rogers Y.H."/>
            <person name="Rohde C."/>
            <person name="Rozas J."/>
            <person name="Rubenfield M.J."/>
            <person name="Ruiz A."/>
            <person name="Russo S."/>
            <person name="Salzberg S.L."/>
            <person name="Sanchez-Gracia A."/>
            <person name="Saranga D.J."/>
            <person name="Sato H."/>
            <person name="Schaeffer S.W."/>
            <person name="Schatz M.C."/>
            <person name="Schlenke T."/>
            <person name="Schwartz R."/>
            <person name="Segarra C."/>
            <person name="Singh R.S."/>
            <person name="Sirot L."/>
            <person name="Sirota M."/>
            <person name="Sisneros N.B."/>
            <person name="Smith C.D."/>
            <person name="Smith T.F."/>
            <person name="Spieth J."/>
            <person name="Stage D.E."/>
            <person name="Stark A."/>
            <person name="Stephan W."/>
            <person name="Strausberg R.L."/>
            <person name="Strempel S."/>
            <person name="Sturgill D."/>
            <person name="Sutton G."/>
            <person name="Sutton G.G."/>
            <person name="Tao W."/>
            <person name="Teichmann S."/>
            <person name="Tobari Y.N."/>
            <person name="Tomimura Y."/>
            <person name="Tsolas J.M."/>
            <person name="Valente V.L."/>
            <person name="Venter E."/>
            <person name="Venter J.C."/>
            <person name="Vicario S."/>
            <person name="Vieira F.G."/>
            <person name="Vilella A.J."/>
            <person name="Villasante A."/>
            <person name="Walenz B."/>
            <person name="Wang J."/>
            <person name="Wasserman M."/>
            <person name="Watts T."/>
            <person name="Wilson D."/>
            <person name="Wilson R.K."/>
            <person name="Wing R.A."/>
            <person name="Wolfner M.F."/>
            <person name="Wong A."/>
            <person name="Wong G.K."/>
            <person name="Wu C.I."/>
            <person name="Wu G."/>
            <person name="Yamamoto D."/>
            <person name="Yang H.P."/>
            <person name="Yang S.P."/>
            <person name="Yorke J.A."/>
            <person name="Yoshida K."/>
            <person name="Zdobnov E."/>
            <person name="Zhang P."/>
            <person name="Zhang Y."/>
            <person name="Zimin A.V."/>
            <person name="Baldwin J."/>
            <person name="Abdouelleil A."/>
            <person name="Abdulkadir J."/>
            <person name="Abebe A."/>
            <person name="Abera B."/>
            <person name="Abreu J."/>
            <person name="Acer S.C."/>
            <person name="Aftuck L."/>
            <person name="Alexander A."/>
            <person name="An P."/>
            <person name="Anderson E."/>
            <person name="Anderson S."/>
            <person name="Arachi H."/>
            <person name="Azer M."/>
            <person name="Bachantsang P."/>
            <person name="Barry A."/>
            <person name="Bayul T."/>
            <person name="Berlin A."/>
            <person name="Bessette D."/>
            <person name="Bloom T."/>
            <person name="Blye J."/>
            <person name="Boguslavskiy L."/>
            <person name="Bonnet C."/>
            <person name="Boukhgalter B."/>
            <person name="Bourzgui I."/>
            <person name="Brown A."/>
            <person name="Cahill P."/>
            <person name="Channer S."/>
            <person name="Cheshatsang Y."/>
            <person name="Chuda L."/>
            <person name="Citroen M."/>
            <person name="Collymore A."/>
            <person name="Cooke P."/>
            <person name="Costello M."/>
            <person name="D'Aco K."/>
            <person name="Daza R."/>
            <person name="De Haan G."/>
            <person name="DeGray S."/>
            <person name="DeMaso C."/>
            <person name="Dhargay N."/>
            <person name="Dooley K."/>
            <person name="Dooley E."/>
            <person name="Doricent M."/>
            <person name="Dorje P."/>
            <person name="Dorjee K."/>
            <person name="Dupes A."/>
            <person name="Elong R."/>
            <person name="Falk J."/>
            <person name="Farina A."/>
            <person name="Faro S."/>
            <person name="Ferguson D."/>
            <person name="Fisher S."/>
            <person name="Foley C.D."/>
            <person name="Franke A."/>
            <person name="Friedrich D."/>
            <person name="Gadbois L."/>
            <person name="Gearin G."/>
            <person name="Gearin C.R."/>
            <person name="Giannoukos G."/>
            <person name="Goode T."/>
            <person name="Graham J."/>
            <person name="Grandbois E."/>
            <person name="Grewal S."/>
            <person name="Gyaltsen K."/>
            <person name="Hafez N."/>
            <person name="Hagos B."/>
            <person name="Hall J."/>
            <person name="Henson C."/>
            <person name="Hollinger A."/>
            <person name="Honan T."/>
            <person name="Huard M.D."/>
            <person name="Hughes L."/>
            <person name="Hurhula B."/>
            <person name="Husby M.E."/>
            <person name="Kamat A."/>
            <person name="Kanga B."/>
            <person name="Kashin S."/>
            <person name="Khazanovich D."/>
            <person name="Kisner P."/>
            <person name="Lance K."/>
            <person name="Lara M."/>
            <person name="Lee W."/>
            <person name="Lennon N."/>
            <person name="Letendre F."/>
            <person name="LeVine R."/>
            <person name="Lipovsky A."/>
            <person name="Liu X."/>
            <person name="Liu J."/>
            <person name="Liu S."/>
            <person name="Lokyitsang T."/>
            <person name="Lokyitsang Y."/>
            <person name="Lubonja R."/>
            <person name="Lui A."/>
            <person name="MacDonald P."/>
            <person name="Magnisalis V."/>
            <person name="Maru K."/>
            <person name="Matthews C."/>
            <person name="McCusker W."/>
            <person name="McDonough S."/>
            <person name="Mehta T."/>
            <person name="Meldrim J."/>
            <person name="Meneus L."/>
            <person name="Mihai O."/>
            <person name="Mihalev A."/>
            <person name="Mihova T."/>
            <person name="Mittelman R."/>
            <person name="Mlenga V."/>
            <person name="Montmayeur A."/>
            <person name="Mulrain L."/>
            <person name="Navidi A."/>
            <person name="Naylor J."/>
            <person name="Negash T."/>
            <person name="Nguyen T."/>
            <person name="Nguyen N."/>
            <person name="Nicol R."/>
            <person name="Norbu C."/>
            <person name="Norbu N."/>
            <person name="Novod N."/>
            <person name="O'Neill B."/>
            <person name="Osman S."/>
            <person name="Markiewicz E."/>
            <person name="Oyono O.L."/>
            <person name="Patti C."/>
            <person name="Phunkhang P."/>
            <person name="Pierre F."/>
            <person name="Priest M."/>
            <person name="Raghuraman S."/>
            <person name="Rege F."/>
            <person name="Reyes R."/>
            <person name="Rise C."/>
            <person name="Rogov P."/>
            <person name="Ross K."/>
            <person name="Ryan E."/>
            <person name="Settipalli S."/>
            <person name="Shea T."/>
            <person name="Sherpa N."/>
            <person name="Shi L."/>
            <person name="Shih D."/>
            <person name="Sparrow T."/>
            <person name="Spaulding J."/>
            <person name="Stalker J."/>
            <person name="Stange-Thomann N."/>
            <person name="Stavropoulos S."/>
            <person name="Stone C."/>
            <person name="Strader C."/>
            <person name="Tesfaye S."/>
            <person name="Thomson T."/>
            <person name="Thoulutsang Y."/>
            <person name="Thoulutsang D."/>
            <person name="Topham K."/>
            <person name="Topping I."/>
            <person name="Tsamla T."/>
            <person name="Vassiliev H."/>
            <person name="Vo A."/>
            <person name="Wangchuk T."/>
            <person name="Wangdi T."/>
            <person name="Weiand M."/>
            <person name="Wilkinson J."/>
            <person name="Wilson A."/>
            <person name="Yadav S."/>
            <person name="Young G."/>
            <person name="Yu Q."/>
            <person name="Zembek L."/>
            <person name="Zhong D."/>
            <person name="Zimmer A."/>
            <person name="Zwirko Z."/>
            <person name="Jaffe D.B."/>
            <person name="Alvarez P."/>
            <person name="Brockman W."/>
            <person name="Butler J."/>
            <person name="Chin C."/>
            <person name="Gnerre S."/>
            <person name="Grabherr M."/>
            <person name="Kleber M."/>
            <person name="Mauceli E."/>
            <person name="MacCallum I."/>
        </authorList>
    </citation>
    <scope>NUCLEOTIDE SEQUENCE [LARGE SCALE GENOMIC DNA]</scope>
    <source>
        <strain evidence="10">Tucson 15287-2541.00</strain>
    </source>
</reference>
<name>B4JGQ5_DROGR</name>
<feature type="transmembrane region" description="Helical" evidence="8">
    <location>
        <begin position="85"/>
        <end position="106"/>
    </location>
</feature>
<dbReference type="AlphaFoldDB" id="B4JGQ5"/>
<keyword evidence="3 8" id="KW-0812">Transmembrane</keyword>
<feature type="transmembrane region" description="Helical" evidence="8">
    <location>
        <begin position="320"/>
        <end position="343"/>
    </location>
</feature>
<evidence type="ECO:0000256" key="6">
    <source>
        <dbReference type="ARBA" id="ARBA00023170"/>
    </source>
</evidence>
<keyword evidence="6 8" id="KW-0675">Receptor</keyword>
<proteinExistence type="inferred from homology"/>
<dbReference type="GO" id="GO:0030425">
    <property type="term" value="C:dendrite"/>
    <property type="evidence" value="ECO:0007669"/>
    <property type="project" value="TreeGrafter"/>
</dbReference>
<dbReference type="InParanoid" id="B4JGQ5"/>
<comment type="function">
    <text evidence="8">Gustatory receptor which mediates acceptance or avoidance behavior, depending on its substrates.</text>
</comment>
<comment type="similarity">
    <text evidence="8">Belongs to the insect chemoreceptor superfamily. Gustatory receptor (GR) family.</text>
</comment>
<feature type="transmembrane region" description="Helical" evidence="8">
    <location>
        <begin position="144"/>
        <end position="166"/>
    </location>
</feature>
<dbReference type="Proteomes" id="UP000001070">
    <property type="component" value="Unassembled WGS sequence"/>
</dbReference>
<dbReference type="HOGENOM" id="CLU_614325_0_0_1"/>
<dbReference type="PANTHER" id="PTHR21143">
    <property type="entry name" value="INVERTEBRATE GUSTATORY RECEPTOR"/>
    <property type="match status" value="1"/>
</dbReference>
<evidence type="ECO:0000256" key="7">
    <source>
        <dbReference type="ARBA" id="ARBA00023224"/>
    </source>
</evidence>
<evidence type="ECO:0000256" key="5">
    <source>
        <dbReference type="ARBA" id="ARBA00023136"/>
    </source>
</evidence>
<keyword evidence="7 8" id="KW-0807">Transducer</keyword>
<evidence type="ECO:0000256" key="4">
    <source>
        <dbReference type="ARBA" id="ARBA00022989"/>
    </source>
</evidence>
<dbReference type="GO" id="GO:0005886">
    <property type="term" value="C:plasma membrane"/>
    <property type="evidence" value="ECO:0007669"/>
    <property type="project" value="UniProtKB-SubCell"/>
</dbReference>
<keyword evidence="4 8" id="KW-1133">Transmembrane helix</keyword>
<dbReference type="Pfam" id="PF08395">
    <property type="entry name" value="7tm_7"/>
    <property type="match status" value="1"/>
</dbReference>
<evidence type="ECO:0000256" key="3">
    <source>
        <dbReference type="ARBA" id="ARBA00022692"/>
    </source>
</evidence>
<comment type="subcellular location">
    <subcellularLocation>
        <location evidence="1 8">Cell membrane</location>
        <topology evidence="1 8">Multi-pass membrane protein</topology>
    </subcellularLocation>
</comment>
<evidence type="ECO:0000256" key="1">
    <source>
        <dbReference type="ARBA" id="ARBA00004651"/>
    </source>
</evidence>
<feature type="transmembrane region" description="Helical" evidence="8">
    <location>
        <begin position="58"/>
        <end position="79"/>
    </location>
</feature>
<dbReference type="GO" id="GO:0030424">
    <property type="term" value="C:axon"/>
    <property type="evidence" value="ECO:0007669"/>
    <property type="project" value="TreeGrafter"/>
</dbReference>
<dbReference type="eggNOG" id="ENOG502T83R">
    <property type="taxonomic scope" value="Eukaryota"/>
</dbReference>
<dbReference type="PhylomeDB" id="B4JGQ5"/>
<dbReference type="STRING" id="7222.B4JGQ5"/>
<keyword evidence="10" id="KW-1185">Reference proteome</keyword>
<sequence>MSKHNTPVGRGHLWSGRLLLGLYHAARGLSLLSSTLDLKRDQVQLKAPRRQSNRLLILLWRAILISIYWFMIPKIFYMMKSPQSYAAIFASLQSTSVSIFAFTSFIKQVRSESKFMAILNRYIAVHGRICALTQSQHLFPLKFVTLYTIKLLLTISGCLYELPQLLPLSYVMNMEVTRVLSGVIAVYLWLGTLFLLDACFLGLCVSGVLYEHMGAHIAKMLQQMRSIDIMDCQDEESDMANPTPPVQLSRYKRMCLLCDRADELEVCGIIYSELYKITISFCCIFQWQIMFYIYYNFIVLLLMLYEYILNYLEASEGDWVHILMIAIKLANIVLLIMCADYTITKSQMPQTLPLDIICTDIDVRWDKSVESFLGQLKTQQLEITVLGILQLSNELIPTILSAIVTYLFILIQFAYTGGFDMSEEIMGGAEKSVLVKQQQQQQQQQQ</sequence>
<feature type="transmembrane region" description="Helical" evidence="8">
    <location>
        <begin position="186"/>
        <end position="210"/>
    </location>
</feature>
<evidence type="ECO:0000313" key="9">
    <source>
        <dbReference type="EMBL" id="EDV92659.1"/>
    </source>
</evidence>
<dbReference type="EMBL" id="CH916369">
    <property type="protein sequence ID" value="EDV92659.1"/>
    <property type="molecule type" value="Genomic_DNA"/>
</dbReference>
<dbReference type="OrthoDB" id="8018192at2759"/>
<dbReference type="PANTHER" id="PTHR21143:SF133">
    <property type="entry name" value="GUSTATORY AND PHEROMONE RECEPTOR 32A-RELATED"/>
    <property type="match status" value="1"/>
</dbReference>
<dbReference type="InterPro" id="IPR013604">
    <property type="entry name" value="7TM_chemorcpt"/>
</dbReference>
<dbReference type="FunCoup" id="B4JGQ5">
    <property type="interactions" value="7"/>
</dbReference>
<dbReference type="KEGG" id="dgr:6564402"/>
<organism evidence="10">
    <name type="scientific">Drosophila grimshawi</name>
    <name type="common">Hawaiian fruit fly</name>
    <name type="synonym">Idiomyia grimshawi</name>
    <dbReference type="NCBI Taxonomy" id="7222"/>
    <lineage>
        <taxon>Eukaryota</taxon>
        <taxon>Metazoa</taxon>
        <taxon>Ecdysozoa</taxon>
        <taxon>Arthropoda</taxon>
        <taxon>Hexapoda</taxon>
        <taxon>Insecta</taxon>
        <taxon>Pterygota</taxon>
        <taxon>Neoptera</taxon>
        <taxon>Endopterygota</taxon>
        <taxon>Diptera</taxon>
        <taxon>Brachycera</taxon>
        <taxon>Muscomorpha</taxon>
        <taxon>Ephydroidea</taxon>
        <taxon>Drosophilidae</taxon>
        <taxon>Drosophila</taxon>
        <taxon>Hawaiian Drosophila</taxon>
    </lineage>
</organism>
<gene>
    <name evidence="9" type="primary">Dgri\GH18887</name>
    <name evidence="9" type="ORF">Dgri_GH18887</name>
</gene>
<keyword evidence="2 8" id="KW-1003">Cell membrane</keyword>
<dbReference type="GO" id="GO:0007635">
    <property type="term" value="P:chemosensory behavior"/>
    <property type="evidence" value="ECO:0007669"/>
    <property type="project" value="TreeGrafter"/>
</dbReference>
<evidence type="ECO:0000256" key="8">
    <source>
        <dbReference type="RuleBase" id="RU363108"/>
    </source>
</evidence>
<keyword evidence="5 8" id="KW-0472">Membrane</keyword>
<dbReference type="GO" id="GO:0008049">
    <property type="term" value="P:male courtship behavior"/>
    <property type="evidence" value="ECO:0007669"/>
    <property type="project" value="TreeGrafter"/>
</dbReference>
<dbReference type="GO" id="GO:0050909">
    <property type="term" value="P:sensory perception of taste"/>
    <property type="evidence" value="ECO:0007669"/>
    <property type="project" value="InterPro"/>
</dbReference>
<accession>B4JGQ5</accession>
<dbReference type="GO" id="GO:0043025">
    <property type="term" value="C:neuronal cell body"/>
    <property type="evidence" value="ECO:0007669"/>
    <property type="project" value="TreeGrafter"/>
</dbReference>
<feature type="transmembrane region" description="Helical" evidence="8">
    <location>
        <begin position="289"/>
        <end position="308"/>
    </location>
</feature>
<dbReference type="GO" id="GO:0007165">
    <property type="term" value="P:signal transduction"/>
    <property type="evidence" value="ECO:0007669"/>
    <property type="project" value="UniProtKB-KW"/>
</dbReference>